<dbReference type="Pfam" id="PF02805">
    <property type="entry name" value="Ada_Zn_binding"/>
    <property type="match status" value="1"/>
</dbReference>
<dbReference type="OrthoDB" id="9802228at2"/>
<dbReference type="Gene3D" id="3.40.10.10">
    <property type="entry name" value="DNA Methylphosphotriester Repair Domain"/>
    <property type="match status" value="1"/>
</dbReference>
<dbReference type="PROSITE" id="PS01124">
    <property type="entry name" value="HTH_ARAC_FAMILY_2"/>
    <property type="match status" value="1"/>
</dbReference>
<keyword evidence="7" id="KW-0805">Transcription regulation</keyword>
<dbReference type="InterPro" id="IPR035451">
    <property type="entry name" value="Ada-like_dom_sf"/>
</dbReference>
<dbReference type="PRINTS" id="PR00032">
    <property type="entry name" value="HTHARAC"/>
</dbReference>
<dbReference type="GeneID" id="65403005"/>
<accession>A0A562JWI0</accession>
<dbReference type="GO" id="GO:0006281">
    <property type="term" value="P:DNA repair"/>
    <property type="evidence" value="ECO:0007669"/>
    <property type="project" value="UniProtKB-KW"/>
</dbReference>
<dbReference type="GO" id="GO:0003700">
    <property type="term" value="F:DNA-binding transcription factor activity"/>
    <property type="evidence" value="ECO:0007669"/>
    <property type="project" value="InterPro"/>
</dbReference>
<dbReference type="Gene3D" id="1.10.10.60">
    <property type="entry name" value="Homeodomain-like"/>
    <property type="match status" value="2"/>
</dbReference>
<dbReference type="GO" id="GO:0008168">
    <property type="term" value="F:methyltransferase activity"/>
    <property type="evidence" value="ECO:0007669"/>
    <property type="project" value="UniProtKB-KW"/>
</dbReference>
<gene>
    <name evidence="13" type="ORF">IQ19_01793</name>
</gene>
<dbReference type="InterPro" id="IPR018060">
    <property type="entry name" value="HTH_AraC"/>
</dbReference>
<protein>
    <submittedName>
        <fullName evidence="13">AraC family transcriptional regulator of adaptative response / methylphosphotriester-DNA alkyltransferase methyltransferase</fullName>
    </submittedName>
</protein>
<keyword evidence="3 13" id="KW-0808">Transferase</keyword>
<evidence type="ECO:0000256" key="6">
    <source>
        <dbReference type="ARBA" id="ARBA00022833"/>
    </source>
</evidence>
<dbReference type="SUPFAM" id="SSF57884">
    <property type="entry name" value="Ada DNA repair protein, N-terminal domain (N-Ada 10)"/>
    <property type="match status" value="1"/>
</dbReference>
<dbReference type="AlphaFoldDB" id="A0A562JWI0"/>
<evidence type="ECO:0000313" key="13">
    <source>
        <dbReference type="EMBL" id="TWH87552.1"/>
    </source>
</evidence>
<dbReference type="GO" id="GO:0043565">
    <property type="term" value="F:sequence-specific DNA binding"/>
    <property type="evidence" value="ECO:0007669"/>
    <property type="project" value="InterPro"/>
</dbReference>
<evidence type="ECO:0000256" key="10">
    <source>
        <dbReference type="ARBA" id="ARBA00023163"/>
    </source>
</evidence>
<keyword evidence="14" id="KW-1185">Reference proteome</keyword>
<dbReference type="InterPro" id="IPR009057">
    <property type="entry name" value="Homeodomain-like_sf"/>
</dbReference>
<keyword evidence="8" id="KW-0238">DNA-binding</keyword>
<keyword evidence="11" id="KW-0234">DNA repair</keyword>
<dbReference type="PANTHER" id="PTHR43280:SF28">
    <property type="entry name" value="HTH-TYPE TRANSCRIPTIONAL ACTIVATOR RHAS"/>
    <property type="match status" value="1"/>
</dbReference>
<evidence type="ECO:0000256" key="3">
    <source>
        <dbReference type="ARBA" id="ARBA00022679"/>
    </source>
</evidence>
<feature type="domain" description="HTH araC/xylS-type" evidence="12">
    <location>
        <begin position="86"/>
        <end position="184"/>
    </location>
</feature>
<evidence type="ECO:0000313" key="14">
    <source>
        <dbReference type="Proteomes" id="UP000318667"/>
    </source>
</evidence>
<dbReference type="SMART" id="SM00342">
    <property type="entry name" value="HTH_ARAC"/>
    <property type="match status" value="1"/>
</dbReference>
<evidence type="ECO:0000259" key="12">
    <source>
        <dbReference type="PROSITE" id="PS01124"/>
    </source>
</evidence>
<evidence type="ECO:0000256" key="9">
    <source>
        <dbReference type="ARBA" id="ARBA00023159"/>
    </source>
</evidence>
<dbReference type="InterPro" id="IPR018062">
    <property type="entry name" value="HTH_AraC-typ_CS"/>
</dbReference>
<evidence type="ECO:0000256" key="2">
    <source>
        <dbReference type="ARBA" id="ARBA00022603"/>
    </source>
</evidence>
<evidence type="ECO:0000256" key="7">
    <source>
        <dbReference type="ARBA" id="ARBA00023015"/>
    </source>
</evidence>
<dbReference type="EMBL" id="VLKI01000004">
    <property type="protein sequence ID" value="TWH87552.1"/>
    <property type="molecule type" value="Genomic_DNA"/>
</dbReference>
<dbReference type="PIRSF" id="PIRSF000408">
    <property type="entry name" value="Alkyltransferas_AdaA"/>
    <property type="match status" value="1"/>
</dbReference>
<dbReference type="PROSITE" id="PS00041">
    <property type="entry name" value="HTH_ARAC_FAMILY_1"/>
    <property type="match status" value="1"/>
</dbReference>
<evidence type="ECO:0000256" key="4">
    <source>
        <dbReference type="ARBA" id="ARBA00022723"/>
    </source>
</evidence>
<keyword evidence="5" id="KW-0227">DNA damage</keyword>
<proteinExistence type="predicted"/>
<keyword evidence="9" id="KW-0010">Activator</keyword>
<dbReference type="GO" id="GO:0008270">
    <property type="term" value="F:zinc ion binding"/>
    <property type="evidence" value="ECO:0007669"/>
    <property type="project" value="InterPro"/>
</dbReference>
<dbReference type="InterPro" id="IPR020449">
    <property type="entry name" value="Tscrpt_reg_AraC-type_HTH"/>
</dbReference>
<dbReference type="Pfam" id="PF12833">
    <property type="entry name" value="HTH_18"/>
    <property type="match status" value="1"/>
</dbReference>
<keyword evidence="10" id="KW-0804">Transcription</keyword>
<keyword evidence="4" id="KW-0479">Metal-binding</keyword>
<evidence type="ECO:0000256" key="11">
    <source>
        <dbReference type="ARBA" id="ARBA00023204"/>
    </source>
</evidence>
<comment type="caution">
    <text evidence="13">The sequence shown here is derived from an EMBL/GenBank/DDBJ whole genome shotgun (WGS) entry which is preliminary data.</text>
</comment>
<evidence type="ECO:0000256" key="8">
    <source>
        <dbReference type="ARBA" id="ARBA00023125"/>
    </source>
</evidence>
<evidence type="ECO:0000256" key="5">
    <source>
        <dbReference type="ARBA" id="ARBA00022763"/>
    </source>
</evidence>
<dbReference type="InterPro" id="IPR016220">
    <property type="entry name" value="Me-P-triester_DNA_alkyl-Trfase"/>
</dbReference>
<dbReference type="SUPFAM" id="SSF46689">
    <property type="entry name" value="Homeodomain-like"/>
    <property type="match status" value="2"/>
</dbReference>
<organism evidence="13 14">
    <name type="scientific">Cytobacillus oceanisediminis</name>
    <dbReference type="NCBI Taxonomy" id="665099"/>
    <lineage>
        <taxon>Bacteria</taxon>
        <taxon>Bacillati</taxon>
        <taxon>Bacillota</taxon>
        <taxon>Bacilli</taxon>
        <taxon>Bacillales</taxon>
        <taxon>Bacillaceae</taxon>
        <taxon>Cytobacillus</taxon>
    </lineage>
</organism>
<evidence type="ECO:0000256" key="1">
    <source>
        <dbReference type="ARBA" id="ARBA00001947"/>
    </source>
</evidence>
<dbReference type="InterPro" id="IPR004026">
    <property type="entry name" value="Ada_DNA_repair_Zn-bd"/>
</dbReference>
<dbReference type="PANTHER" id="PTHR43280">
    <property type="entry name" value="ARAC-FAMILY TRANSCRIPTIONAL REGULATOR"/>
    <property type="match status" value="1"/>
</dbReference>
<keyword evidence="6" id="KW-0862">Zinc</keyword>
<comment type="cofactor">
    <cofactor evidence="1">
        <name>Zn(2+)</name>
        <dbReference type="ChEBI" id="CHEBI:29105"/>
    </cofactor>
</comment>
<dbReference type="RefSeq" id="WP_144542017.1">
    <property type="nucleotide sequence ID" value="NZ_CBCSDC010000001.1"/>
</dbReference>
<name>A0A562JWI0_9BACI</name>
<keyword evidence="2 13" id="KW-0489">Methyltransferase</keyword>
<sequence length="194" mass="22410">MAKEHAVIPEKYWKAIKDCDKTYDDIFLYGVKTTGIFCRPSCRSRIPNIENVTIFHHAAQALAENFRPCKRCKPEGLSLPAEEWIKQIKEWIDLHYSQPITLHLLGDIFHGSPFHIQRIFKRVTGKSPTEYIQDIRLEKAIHMLETTEQSIADVGASAGFPSTPYFISLYKKKLGTTPAAYRKKTREDRKNEKD</sequence>
<reference evidence="13 14" key="1">
    <citation type="journal article" date="2015" name="Stand. Genomic Sci.">
        <title>Genomic Encyclopedia of Bacterial and Archaeal Type Strains, Phase III: the genomes of soil and plant-associated and newly described type strains.</title>
        <authorList>
            <person name="Whitman W.B."/>
            <person name="Woyke T."/>
            <person name="Klenk H.P."/>
            <person name="Zhou Y."/>
            <person name="Lilburn T.G."/>
            <person name="Beck B.J."/>
            <person name="De Vos P."/>
            <person name="Vandamme P."/>
            <person name="Eisen J.A."/>
            <person name="Garrity G."/>
            <person name="Hugenholtz P."/>
            <person name="Kyrpides N.C."/>
        </authorList>
    </citation>
    <scope>NUCLEOTIDE SEQUENCE [LARGE SCALE GENOMIC DNA]</scope>
    <source>
        <strain evidence="13 14">CGMCC 1.10115</strain>
    </source>
</reference>
<dbReference type="Proteomes" id="UP000318667">
    <property type="component" value="Unassembled WGS sequence"/>
</dbReference>
<dbReference type="GO" id="GO:0032259">
    <property type="term" value="P:methylation"/>
    <property type="evidence" value="ECO:0007669"/>
    <property type="project" value="UniProtKB-KW"/>
</dbReference>